<gene>
    <name evidence="1" type="ORF">EST38_g12444</name>
</gene>
<dbReference type="Proteomes" id="UP000290288">
    <property type="component" value="Unassembled WGS sequence"/>
</dbReference>
<evidence type="ECO:0000313" key="1">
    <source>
        <dbReference type="EMBL" id="RXW13408.1"/>
    </source>
</evidence>
<dbReference type="OrthoDB" id="2979586at2759"/>
<accession>A0A4V1Q205</accession>
<organism evidence="1 2">
    <name type="scientific">Candolleomyces aberdarensis</name>
    <dbReference type="NCBI Taxonomy" id="2316362"/>
    <lineage>
        <taxon>Eukaryota</taxon>
        <taxon>Fungi</taxon>
        <taxon>Dikarya</taxon>
        <taxon>Basidiomycota</taxon>
        <taxon>Agaricomycotina</taxon>
        <taxon>Agaricomycetes</taxon>
        <taxon>Agaricomycetidae</taxon>
        <taxon>Agaricales</taxon>
        <taxon>Agaricineae</taxon>
        <taxon>Psathyrellaceae</taxon>
        <taxon>Candolleomyces</taxon>
    </lineage>
</organism>
<comment type="caution">
    <text evidence="1">The sequence shown here is derived from an EMBL/GenBank/DDBJ whole genome shotgun (WGS) entry which is preliminary data.</text>
</comment>
<evidence type="ECO:0000313" key="2">
    <source>
        <dbReference type="Proteomes" id="UP000290288"/>
    </source>
</evidence>
<protein>
    <submittedName>
        <fullName evidence="1">Uncharacterized protein</fullName>
    </submittedName>
</protein>
<proteinExistence type="predicted"/>
<dbReference type="AlphaFoldDB" id="A0A4V1Q205"/>
<feature type="non-terminal residue" evidence="1">
    <location>
        <position position="74"/>
    </location>
</feature>
<sequence>MPHTHPPVFSSWFTKAQREWLDQFIGEYIDSIKTNSTVPFTMTVFDRFLALYPIRHTRRLNALARDVKRNTIRI</sequence>
<name>A0A4V1Q205_9AGAR</name>
<reference evidence="1 2" key="1">
    <citation type="submission" date="2019-01" db="EMBL/GenBank/DDBJ databases">
        <title>Draft genome sequence of Psathyrella aberdarensis IHI B618.</title>
        <authorList>
            <person name="Buettner E."/>
            <person name="Kellner H."/>
        </authorList>
    </citation>
    <scope>NUCLEOTIDE SEQUENCE [LARGE SCALE GENOMIC DNA]</scope>
    <source>
        <strain evidence="1 2">IHI B618</strain>
    </source>
</reference>
<dbReference type="EMBL" id="SDEE01000926">
    <property type="protein sequence ID" value="RXW13408.1"/>
    <property type="molecule type" value="Genomic_DNA"/>
</dbReference>
<keyword evidence="2" id="KW-1185">Reference proteome</keyword>